<dbReference type="GO" id="GO:0006423">
    <property type="term" value="P:cysteinyl-tRNA aminoacylation"/>
    <property type="evidence" value="ECO:0007669"/>
    <property type="project" value="TreeGrafter"/>
</dbReference>
<evidence type="ECO:0000256" key="1">
    <source>
        <dbReference type="ARBA" id="ARBA00022598"/>
    </source>
</evidence>
<evidence type="ECO:0000313" key="5">
    <source>
        <dbReference type="EMBL" id="CAB4677244.1"/>
    </source>
</evidence>
<protein>
    <submittedName>
        <fullName evidence="8">Unannotated protein</fullName>
    </submittedName>
</protein>
<dbReference type="EMBL" id="CAEZXD010000020">
    <property type="protein sequence ID" value="CAB4677244.1"/>
    <property type="molecule type" value="Genomic_DNA"/>
</dbReference>
<evidence type="ECO:0000313" key="10">
    <source>
        <dbReference type="EMBL" id="CAB4957418.1"/>
    </source>
</evidence>
<evidence type="ECO:0000256" key="3">
    <source>
        <dbReference type="ARBA" id="ARBA00022840"/>
    </source>
</evidence>
<dbReference type="GO" id="GO:0005829">
    <property type="term" value="C:cytosol"/>
    <property type="evidence" value="ECO:0007669"/>
    <property type="project" value="TreeGrafter"/>
</dbReference>
<evidence type="ECO:0000313" key="7">
    <source>
        <dbReference type="EMBL" id="CAB4811401.1"/>
    </source>
</evidence>
<proteinExistence type="predicted"/>
<dbReference type="Gene3D" id="1.20.120.640">
    <property type="entry name" value="Anticodon-binding domain of a subclass of class I aminoacyl-tRNA synthetases"/>
    <property type="match status" value="1"/>
</dbReference>
<keyword evidence="2" id="KW-0547">Nucleotide-binding</keyword>
<reference evidence="8" key="1">
    <citation type="submission" date="2020-05" db="EMBL/GenBank/DDBJ databases">
        <authorList>
            <person name="Chiriac C."/>
            <person name="Salcher M."/>
            <person name="Ghai R."/>
            <person name="Kavagutti S V."/>
        </authorList>
    </citation>
    <scope>NUCLEOTIDE SEQUENCE</scope>
</reference>
<dbReference type="EMBL" id="CAFBPT010000002">
    <property type="protein sequence ID" value="CAB5021580.1"/>
    <property type="molecule type" value="Genomic_DNA"/>
</dbReference>
<dbReference type="InterPro" id="IPR032678">
    <property type="entry name" value="tRNA-synt_1_cat_dom"/>
</dbReference>
<dbReference type="PANTHER" id="PTHR10890:SF3">
    <property type="entry name" value="CYSTEINE--TRNA LIGASE, CYTOPLASMIC"/>
    <property type="match status" value="1"/>
</dbReference>
<dbReference type="EMBL" id="CAFBMA010000001">
    <property type="protein sequence ID" value="CAB4889239.1"/>
    <property type="molecule type" value="Genomic_DNA"/>
</dbReference>
<evidence type="ECO:0000313" key="8">
    <source>
        <dbReference type="EMBL" id="CAB4837305.1"/>
    </source>
</evidence>
<name>A0A6J7AWR5_9ZZZZ</name>
<dbReference type="InterPro" id="IPR024909">
    <property type="entry name" value="Cys-tRNA/MSH_ligase"/>
</dbReference>
<dbReference type="Pfam" id="PF01406">
    <property type="entry name" value="tRNA-synt_1e"/>
    <property type="match status" value="1"/>
</dbReference>
<keyword evidence="3" id="KW-0067">ATP-binding</keyword>
<dbReference type="AlphaFoldDB" id="A0A6J7AWR5"/>
<dbReference type="EMBL" id="CAFAAZ010000001">
    <property type="protein sequence ID" value="CAB4811401.1"/>
    <property type="molecule type" value="Genomic_DNA"/>
</dbReference>
<sequence length="375" mass="40917">MYVCGITPYDATHLGHAATYLTFDLINRYLQLTGRKVDFVENITDIDDPLFERAKRDNQSWEELGDSQIALFESDMAALRVLPPKDYVAVTNAMGSIIEAIEKLVADGFTYELNGSIYFRIAKYLPHLTIQMDDATRIFAERGGDPSTPGKESALDPIVWVANKENEPGWNSKMGFGRPGWHVQCSVIALENLIGKNYLESDIQSAFAIDLQGGGSDLIFPHHFMSAAIGRALTGTEFASAYVHAGMVGLDGEKMSKSKGNLVLVSSLLKSGIDPMVIRHALLSEGYSADRMWLEKTLITSEARVAKIRSALARIEVAHTEKVIQAIAAHLSNNLDTPKALLALDNWADLTESGEIGGSVGELSRFIDAALGLAL</sequence>
<evidence type="ECO:0000259" key="4">
    <source>
        <dbReference type="Pfam" id="PF01406"/>
    </source>
</evidence>
<dbReference type="PANTHER" id="PTHR10890">
    <property type="entry name" value="CYSTEINYL-TRNA SYNTHETASE"/>
    <property type="match status" value="1"/>
</dbReference>
<gene>
    <name evidence="5" type="ORF">UFOPK2343_00815</name>
    <name evidence="6" type="ORF">UFOPK2652_00234</name>
    <name evidence="7" type="ORF">UFOPK3128_00037</name>
    <name evidence="8" type="ORF">UFOPK3227_00319</name>
    <name evidence="9" type="ORF">UFOPK3511_00235</name>
    <name evidence="10" type="ORF">UFOPK3880_00037</name>
    <name evidence="11" type="ORF">UFOPK4146_00290</name>
</gene>
<dbReference type="SUPFAM" id="SSF52374">
    <property type="entry name" value="Nucleotidylyl transferase"/>
    <property type="match status" value="1"/>
</dbReference>
<keyword evidence="1" id="KW-0436">Ligase</keyword>
<evidence type="ECO:0000313" key="11">
    <source>
        <dbReference type="EMBL" id="CAB5021580.1"/>
    </source>
</evidence>
<evidence type="ECO:0000313" key="9">
    <source>
        <dbReference type="EMBL" id="CAB4889239.1"/>
    </source>
</evidence>
<dbReference type="PRINTS" id="PR00983">
    <property type="entry name" value="TRNASYNTHCYS"/>
</dbReference>
<dbReference type="GO" id="GO:0004817">
    <property type="term" value="F:cysteine-tRNA ligase activity"/>
    <property type="evidence" value="ECO:0007669"/>
    <property type="project" value="TreeGrafter"/>
</dbReference>
<dbReference type="EMBL" id="CAFAHD010000020">
    <property type="protein sequence ID" value="CAB4837305.1"/>
    <property type="molecule type" value="Genomic_DNA"/>
</dbReference>
<dbReference type="EMBL" id="CAFBNU010000001">
    <property type="protein sequence ID" value="CAB4957418.1"/>
    <property type="molecule type" value="Genomic_DNA"/>
</dbReference>
<organism evidence="8">
    <name type="scientific">freshwater metagenome</name>
    <dbReference type="NCBI Taxonomy" id="449393"/>
    <lineage>
        <taxon>unclassified sequences</taxon>
        <taxon>metagenomes</taxon>
        <taxon>ecological metagenomes</taxon>
    </lineage>
</organism>
<dbReference type="Gene3D" id="3.40.50.620">
    <property type="entry name" value="HUPs"/>
    <property type="match status" value="1"/>
</dbReference>
<feature type="domain" description="tRNA synthetases class I catalytic" evidence="4">
    <location>
        <begin position="1"/>
        <end position="295"/>
    </location>
</feature>
<accession>A0A6J7AWR5</accession>
<dbReference type="InterPro" id="IPR014729">
    <property type="entry name" value="Rossmann-like_a/b/a_fold"/>
</dbReference>
<evidence type="ECO:0000313" key="6">
    <source>
        <dbReference type="EMBL" id="CAB4701848.1"/>
    </source>
</evidence>
<dbReference type="GO" id="GO:0005524">
    <property type="term" value="F:ATP binding"/>
    <property type="evidence" value="ECO:0007669"/>
    <property type="project" value="UniProtKB-KW"/>
</dbReference>
<dbReference type="EMBL" id="CAEZYD010000002">
    <property type="protein sequence ID" value="CAB4701848.1"/>
    <property type="molecule type" value="Genomic_DNA"/>
</dbReference>
<evidence type="ECO:0000256" key="2">
    <source>
        <dbReference type="ARBA" id="ARBA00022741"/>
    </source>
</evidence>